<comment type="caution">
    <text evidence="1">The sequence shown here is derived from an EMBL/GenBank/DDBJ whole genome shotgun (WGS) entry which is preliminary data.</text>
</comment>
<gene>
    <name evidence="1" type="ORF">BC936DRAFT_136923</name>
</gene>
<sequence>MAHGIVMNRCSDHALQTVVLLACDIVALYACSAITKRRNGTWDCGESLECKPSLFWHPISGSSANDDTPHKRWSLGDTCDIFCKREA</sequence>
<keyword evidence="2" id="KW-1185">Reference proteome</keyword>
<dbReference type="Proteomes" id="UP000268093">
    <property type="component" value="Unassembled WGS sequence"/>
</dbReference>
<name>A0A433CYG9_9FUNG</name>
<proteinExistence type="predicted"/>
<evidence type="ECO:0000313" key="1">
    <source>
        <dbReference type="EMBL" id="RUP43634.1"/>
    </source>
</evidence>
<dbReference type="EMBL" id="RBNI01010582">
    <property type="protein sequence ID" value="RUP43634.1"/>
    <property type="molecule type" value="Genomic_DNA"/>
</dbReference>
<accession>A0A433CYG9</accession>
<dbReference type="AlphaFoldDB" id="A0A433CYG9"/>
<protein>
    <submittedName>
        <fullName evidence="1">Uncharacterized protein</fullName>
    </submittedName>
</protein>
<reference evidence="1 2" key="1">
    <citation type="journal article" date="2018" name="New Phytol.">
        <title>Phylogenomics of Endogonaceae and evolution of mycorrhizas within Mucoromycota.</title>
        <authorList>
            <person name="Chang Y."/>
            <person name="Desiro A."/>
            <person name="Na H."/>
            <person name="Sandor L."/>
            <person name="Lipzen A."/>
            <person name="Clum A."/>
            <person name="Barry K."/>
            <person name="Grigoriev I.V."/>
            <person name="Martin F.M."/>
            <person name="Stajich J.E."/>
            <person name="Smith M.E."/>
            <person name="Bonito G."/>
            <person name="Spatafora J.W."/>
        </authorList>
    </citation>
    <scope>NUCLEOTIDE SEQUENCE [LARGE SCALE GENOMIC DNA]</scope>
    <source>
        <strain evidence="1 2">GMNB39</strain>
    </source>
</reference>
<organism evidence="1 2">
    <name type="scientific">Jimgerdemannia flammicorona</name>
    <dbReference type="NCBI Taxonomy" id="994334"/>
    <lineage>
        <taxon>Eukaryota</taxon>
        <taxon>Fungi</taxon>
        <taxon>Fungi incertae sedis</taxon>
        <taxon>Mucoromycota</taxon>
        <taxon>Mucoromycotina</taxon>
        <taxon>Endogonomycetes</taxon>
        <taxon>Endogonales</taxon>
        <taxon>Endogonaceae</taxon>
        <taxon>Jimgerdemannia</taxon>
    </lineage>
</organism>
<feature type="non-terminal residue" evidence="1">
    <location>
        <position position="87"/>
    </location>
</feature>
<evidence type="ECO:0000313" key="2">
    <source>
        <dbReference type="Proteomes" id="UP000268093"/>
    </source>
</evidence>